<comment type="caution">
    <text evidence="2">The sequence shown here is derived from an EMBL/GenBank/DDBJ whole genome shotgun (WGS) entry which is preliminary data.</text>
</comment>
<name>A0ABV9VS18_9ACTN</name>
<evidence type="ECO:0000313" key="2">
    <source>
        <dbReference type="EMBL" id="MFC4998375.1"/>
    </source>
</evidence>
<reference evidence="3" key="1">
    <citation type="journal article" date="2019" name="Int. J. Syst. Evol. Microbiol.">
        <title>The Global Catalogue of Microorganisms (GCM) 10K type strain sequencing project: providing services to taxonomists for standard genome sequencing and annotation.</title>
        <authorList>
            <consortium name="The Broad Institute Genomics Platform"/>
            <consortium name="The Broad Institute Genome Sequencing Center for Infectious Disease"/>
            <person name="Wu L."/>
            <person name="Ma J."/>
        </authorList>
    </citation>
    <scope>NUCLEOTIDE SEQUENCE [LARGE SCALE GENOMIC DNA]</scope>
    <source>
        <strain evidence="3">CGMCC 4.7152</strain>
    </source>
</reference>
<dbReference type="EMBL" id="JBHSIU010000011">
    <property type="protein sequence ID" value="MFC4998375.1"/>
    <property type="molecule type" value="Genomic_DNA"/>
</dbReference>
<protein>
    <recommendedName>
        <fullName evidence="4">Lipoprotein</fullName>
    </recommendedName>
</protein>
<evidence type="ECO:0000313" key="3">
    <source>
        <dbReference type="Proteomes" id="UP001595912"/>
    </source>
</evidence>
<sequence>MSSGYLSGGIVMPKRRPGLYIAAAMFVLLAGCSSSPPAKGSGSGQDNPAAVAKKQEEQANSSRPPANNRAEVLPWVEKAHAKVTWPDRYKLTPDAIYTRFMEPAKDVQFVERDAVDMVNIWNVCAWTLQLIDDTKGRKPVDQDLAALGKLADGDYKQMLDPMISEARLGGITSATQFASANDCGKGFPG</sequence>
<evidence type="ECO:0008006" key="4">
    <source>
        <dbReference type="Google" id="ProtNLM"/>
    </source>
</evidence>
<evidence type="ECO:0000256" key="1">
    <source>
        <dbReference type="SAM" id="MobiDB-lite"/>
    </source>
</evidence>
<dbReference type="RefSeq" id="WP_380114628.1">
    <property type="nucleotide sequence ID" value="NZ_JBHSIU010000011.1"/>
</dbReference>
<keyword evidence="3" id="KW-1185">Reference proteome</keyword>
<organism evidence="2 3">
    <name type="scientific">Dactylosporangium cerinum</name>
    <dbReference type="NCBI Taxonomy" id="1434730"/>
    <lineage>
        <taxon>Bacteria</taxon>
        <taxon>Bacillati</taxon>
        <taxon>Actinomycetota</taxon>
        <taxon>Actinomycetes</taxon>
        <taxon>Micromonosporales</taxon>
        <taxon>Micromonosporaceae</taxon>
        <taxon>Dactylosporangium</taxon>
    </lineage>
</organism>
<proteinExistence type="predicted"/>
<dbReference type="Proteomes" id="UP001595912">
    <property type="component" value="Unassembled WGS sequence"/>
</dbReference>
<feature type="region of interest" description="Disordered" evidence="1">
    <location>
        <begin position="37"/>
        <end position="70"/>
    </location>
</feature>
<accession>A0ABV9VS18</accession>
<gene>
    <name evidence="2" type="ORF">ACFPIJ_11070</name>
</gene>